<organism evidence="2 3">
    <name type="scientific">Pseudarthrobacter siccitolerans</name>
    <dbReference type="NCBI Taxonomy" id="861266"/>
    <lineage>
        <taxon>Bacteria</taxon>
        <taxon>Bacillati</taxon>
        <taxon>Actinomycetota</taxon>
        <taxon>Actinomycetes</taxon>
        <taxon>Micrococcales</taxon>
        <taxon>Micrococcaceae</taxon>
        <taxon>Pseudarthrobacter</taxon>
    </lineage>
</organism>
<name>A0ABU0PPY4_9MICC</name>
<dbReference type="Proteomes" id="UP001236806">
    <property type="component" value="Unassembled WGS sequence"/>
</dbReference>
<dbReference type="EMBL" id="JAUSXB010000001">
    <property type="protein sequence ID" value="MDQ0676030.1"/>
    <property type="molecule type" value="Genomic_DNA"/>
</dbReference>
<keyword evidence="3" id="KW-1185">Reference proteome</keyword>
<dbReference type="SUPFAM" id="SSF89796">
    <property type="entry name" value="CoA-transferase family III (CaiB/BaiF)"/>
    <property type="match status" value="1"/>
</dbReference>
<dbReference type="GO" id="GO:0016740">
    <property type="term" value="F:transferase activity"/>
    <property type="evidence" value="ECO:0007669"/>
    <property type="project" value="UniProtKB-KW"/>
</dbReference>
<dbReference type="PANTHER" id="PTHR48207:SF3">
    <property type="entry name" value="SUCCINATE--HYDROXYMETHYLGLUTARATE COA-TRANSFERASE"/>
    <property type="match status" value="1"/>
</dbReference>
<dbReference type="Pfam" id="PF02515">
    <property type="entry name" value="CoA_transf_3"/>
    <property type="match status" value="1"/>
</dbReference>
<evidence type="ECO:0000313" key="3">
    <source>
        <dbReference type="Proteomes" id="UP001236806"/>
    </source>
</evidence>
<dbReference type="EC" id="2.8.3.22" evidence="2"/>
<evidence type="ECO:0000256" key="1">
    <source>
        <dbReference type="ARBA" id="ARBA00022679"/>
    </source>
</evidence>
<evidence type="ECO:0000313" key="2">
    <source>
        <dbReference type="EMBL" id="MDQ0676030.1"/>
    </source>
</evidence>
<reference evidence="2 3" key="1">
    <citation type="submission" date="2023-07" db="EMBL/GenBank/DDBJ databases">
        <title>Comparative genomics of wheat-associated soil bacteria to identify genetic determinants of phenazine resistance.</title>
        <authorList>
            <person name="Mouncey N."/>
        </authorList>
    </citation>
    <scope>NUCLEOTIDE SEQUENCE [LARGE SCALE GENOMIC DNA]</scope>
    <source>
        <strain evidence="2 3">W1I3</strain>
    </source>
</reference>
<sequence>MTLPLTGITVVALEQAVAVPFATRQLADLGATVIKVERPGRGDFARDYDETVDGLSSHFVWLNRNKKSIVLDLKTESGQETLRRLISKADVFVQNLAPGALERLGFVPEELCEEFPQLITCSLSGYGRGGPLGDKKAYDLLIQAEAGFLSVTGTEDEPAKAGISIADIAAGMYTYSGILSALYEREVTGKGRQLSVSLLDSLAEWMGFPYYYARYGGSRPVRAGAHHASIAPYGPVSCLDGSLLIAVQNEREWERFCTSVLANPELATDSRFDSVSNRIANRVDLDRLIDERLGTRPVQEVAEALDRAGIAQGRMNDVADLDQHPQLLARNRIGTVETEAGTVNAFLPVVESAGWTPRLEPVPAVGADTEAILGWLEEERVSA</sequence>
<dbReference type="InterPro" id="IPR003673">
    <property type="entry name" value="CoA-Trfase_fam_III"/>
</dbReference>
<gene>
    <name evidence="2" type="ORF">QFZ36_003591</name>
</gene>
<accession>A0ABU0PPY4</accession>
<proteinExistence type="predicted"/>
<keyword evidence="1 2" id="KW-0808">Transferase</keyword>
<dbReference type="InterPro" id="IPR050483">
    <property type="entry name" value="CoA-transferase_III_domain"/>
</dbReference>
<dbReference type="RefSeq" id="WP_306638372.1">
    <property type="nucleotide sequence ID" value="NZ_JAUSXB010000001.1"/>
</dbReference>
<dbReference type="Gene3D" id="3.40.50.10540">
    <property type="entry name" value="Crotonobetainyl-coa:carnitine coa-transferase, domain 1"/>
    <property type="match status" value="1"/>
</dbReference>
<dbReference type="PANTHER" id="PTHR48207">
    <property type="entry name" value="SUCCINATE--HYDROXYMETHYLGLUTARATE COA-TRANSFERASE"/>
    <property type="match status" value="1"/>
</dbReference>
<dbReference type="Gene3D" id="3.30.1540.10">
    <property type="entry name" value="formyl-coa transferase, domain 3"/>
    <property type="match status" value="1"/>
</dbReference>
<dbReference type="EC" id="2.8.3.-" evidence="2"/>
<comment type="caution">
    <text evidence="2">The sequence shown here is derived from an EMBL/GenBank/DDBJ whole genome shotgun (WGS) entry which is preliminary data.</text>
</comment>
<dbReference type="InterPro" id="IPR044855">
    <property type="entry name" value="CoA-Trfase_III_dom3_sf"/>
</dbReference>
<protein>
    <submittedName>
        <fullName evidence="2">Itaconate CoA-transferase</fullName>
        <ecNumber evidence="2">2.8.3.-</ecNumber>
        <ecNumber evidence="2">2.8.3.22</ecNumber>
    </submittedName>
</protein>
<dbReference type="InterPro" id="IPR023606">
    <property type="entry name" value="CoA-Trfase_III_dom_1_sf"/>
</dbReference>